<comment type="caution">
    <text evidence="2">The sequence shown here is derived from an EMBL/GenBank/DDBJ whole genome shotgun (WGS) entry which is preliminary data.</text>
</comment>
<dbReference type="EMBL" id="JAUTDP010000004">
    <property type="protein sequence ID" value="KAK3399569.1"/>
    <property type="molecule type" value="Genomic_DNA"/>
</dbReference>
<reference evidence="2" key="1">
    <citation type="journal article" date="2023" name="Mol. Phylogenet. Evol.">
        <title>Genome-scale phylogeny and comparative genomics of the fungal order Sordariales.</title>
        <authorList>
            <person name="Hensen N."/>
            <person name="Bonometti L."/>
            <person name="Westerberg I."/>
            <person name="Brannstrom I.O."/>
            <person name="Guillou S."/>
            <person name="Cros-Aarteil S."/>
            <person name="Calhoun S."/>
            <person name="Haridas S."/>
            <person name="Kuo A."/>
            <person name="Mondo S."/>
            <person name="Pangilinan J."/>
            <person name="Riley R."/>
            <person name="LaButti K."/>
            <person name="Andreopoulos B."/>
            <person name="Lipzen A."/>
            <person name="Chen C."/>
            <person name="Yan M."/>
            <person name="Daum C."/>
            <person name="Ng V."/>
            <person name="Clum A."/>
            <person name="Steindorff A."/>
            <person name="Ohm R.A."/>
            <person name="Martin F."/>
            <person name="Silar P."/>
            <person name="Natvig D.O."/>
            <person name="Lalanne C."/>
            <person name="Gautier V."/>
            <person name="Ament-Velasquez S.L."/>
            <person name="Kruys A."/>
            <person name="Hutchinson M.I."/>
            <person name="Powell A.J."/>
            <person name="Barry K."/>
            <person name="Miller A.N."/>
            <person name="Grigoriev I.V."/>
            <person name="Debuchy R."/>
            <person name="Gladieux P."/>
            <person name="Hiltunen Thoren M."/>
            <person name="Johannesson H."/>
        </authorList>
    </citation>
    <scope>NUCLEOTIDE SEQUENCE</scope>
    <source>
        <strain evidence="2">FGSC 1904</strain>
    </source>
</reference>
<feature type="signal peptide" evidence="1">
    <location>
        <begin position="1"/>
        <end position="19"/>
    </location>
</feature>
<proteinExistence type="predicted"/>
<organism evidence="2 3">
    <name type="scientific">Sordaria brevicollis</name>
    <dbReference type="NCBI Taxonomy" id="83679"/>
    <lineage>
        <taxon>Eukaryota</taxon>
        <taxon>Fungi</taxon>
        <taxon>Dikarya</taxon>
        <taxon>Ascomycota</taxon>
        <taxon>Pezizomycotina</taxon>
        <taxon>Sordariomycetes</taxon>
        <taxon>Sordariomycetidae</taxon>
        <taxon>Sordariales</taxon>
        <taxon>Sordariaceae</taxon>
        <taxon>Sordaria</taxon>
    </lineage>
</organism>
<dbReference type="InterPro" id="IPR025649">
    <property type="entry name" value="DUF4360"/>
</dbReference>
<keyword evidence="3" id="KW-1185">Reference proteome</keyword>
<dbReference type="PANTHER" id="PTHR38847:SF1">
    <property type="entry name" value="PSEUDOURIDINE SYNTHASE RSUA_RLUA-LIKE DOMAIN-CONTAINING PROTEIN"/>
    <property type="match status" value="1"/>
</dbReference>
<dbReference type="Pfam" id="PF14273">
    <property type="entry name" value="DUF4360"/>
    <property type="match status" value="2"/>
</dbReference>
<protein>
    <recommendedName>
        <fullName evidence="4">Secreted protein</fullName>
    </recommendedName>
</protein>
<dbReference type="AlphaFoldDB" id="A0AAE0PGS6"/>
<feature type="chain" id="PRO_5042256294" description="Secreted protein" evidence="1">
    <location>
        <begin position="20"/>
        <end position="221"/>
    </location>
</feature>
<evidence type="ECO:0008006" key="4">
    <source>
        <dbReference type="Google" id="ProtNLM"/>
    </source>
</evidence>
<evidence type="ECO:0000313" key="3">
    <source>
        <dbReference type="Proteomes" id="UP001281003"/>
    </source>
</evidence>
<keyword evidence="1" id="KW-0732">Signal</keyword>
<dbReference type="Proteomes" id="UP001281003">
    <property type="component" value="Unassembled WGS sequence"/>
</dbReference>
<sequence length="221" mass="23538">MRSLLALFISAAAAIPVGQVLVPPAPSPSDVKIISVSAIGSGCPAGHAWVNIDATGTIFDVSFDQYAVSVGPGSSATDARKNCRVSINLQFPQGFQCVPSLQIPLPPFPFTDSPCRMSIIETRFIGYASLAEGQTGTCRAGYTFSGDSSQEVVFQKNLASPYDDNYSMLAGVGVQSWSRCGASTAILNVNSEVRITPITSPKKGIMTVSNPWRIVIRWERC</sequence>
<gene>
    <name evidence="2" type="ORF">B0T20DRAFT_350637</name>
</gene>
<evidence type="ECO:0000256" key="1">
    <source>
        <dbReference type="SAM" id="SignalP"/>
    </source>
</evidence>
<name>A0AAE0PGS6_SORBR</name>
<dbReference type="PANTHER" id="PTHR38847">
    <property type="match status" value="1"/>
</dbReference>
<reference evidence="2" key="2">
    <citation type="submission" date="2023-07" db="EMBL/GenBank/DDBJ databases">
        <authorList>
            <consortium name="Lawrence Berkeley National Laboratory"/>
            <person name="Haridas S."/>
            <person name="Hensen N."/>
            <person name="Bonometti L."/>
            <person name="Westerberg I."/>
            <person name="Brannstrom I.O."/>
            <person name="Guillou S."/>
            <person name="Cros-Aarteil S."/>
            <person name="Calhoun S."/>
            <person name="Kuo A."/>
            <person name="Mondo S."/>
            <person name="Pangilinan J."/>
            <person name="Riley R."/>
            <person name="LaButti K."/>
            <person name="Andreopoulos B."/>
            <person name="Lipzen A."/>
            <person name="Chen C."/>
            <person name="Yanf M."/>
            <person name="Daum C."/>
            <person name="Ng V."/>
            <person name="Clum A."/>
            <person name="Steindorff A."/>
            <person name="Ohm R."/>
            <person name="Martin F."/>
            <person name="Silar P."/>
            <person name="Natvig D."/>
            <person name="Lalanne C."/>
            <person name="Gautier V."/>
            <person name="Ament-velasquez S.L."/>
            <person name="Kruys A."/>
            <person name="Hutchinson M.I."/>
            <person name="Powell A.J."/>
            <person name="Barry K."/>
            <person name="Miller A.N."/>
            <person name="Grigoriev I.V."/>
            <person name="Debuchy R."/>
            <person name="Gladieux P."/>
            <person name="Thoren M.H."/>
            <person name="Johannesson H."/>
        </authorList>
    </citation>
    <scope>NUCLEOTIDE SEQUENCE</scope>
    <source>
        <strain evidence="2">FGSC 1904</strain>
    </source>
</reference>
<accession>A0AAE0PGS6</accession>
<evidence type="ECO:0000313" key="2">
    <source>
        <dbReference type="EMBL" id="KAK3399569.1"/>
    </source>
</evidence>